<name>A0A6B0U1C5_IXORI</name>
<proteinExistence type="predicted"/>
<reference evidence="1" key="1">
    <citation type="submission" date="2019-12" db="EMBL/GenBank/DDBJ databases">
        <title>An insight into the sialome of adult female Ixodes ricinus ticks feeding for 6 days.</title>
        <authorList>
            <person name="Perner J."/>
            <person name="Ribeiro J.M.C."/>
        </authorList>
    </citation>
    <scope>NUCLEOTIDE SEQUENCE</scope>
    <source>
        <strain evidence="1">Semi-engorged</strain>
        <tissue evidence="1">Salivary glands</tissue>
    </source>
</reference>
<dbReference type="AlphaFoldDB" id="A0A6B0U1C5"/>
<protein>
    <submittedName>
        <fullName evidence="1">Uncharacterized protein</fullName>
    </submittedName>
</protein>
<sequence length="90" mass="10386">MQGCLEDLERTAENRFCPASKVSMSVFGGRVPLSQSDISVAQNKYTRANAIDWDKRFTFLSHIFFLPSPIHLKRFECERRARLESCMAKN</sequence>
<evidence type="ECO:0000313" key="1">
    <source>
        <dbReference type="EMBL" id="MXU86282.1"/>
    </source>
</evidence>
<accession>A0A6B0U1C5</accession>
<dbReference type="EMBL" id="GIFC01004199">
    <property type="protein sequence ID" value="MXU86282.1"/>
    <property type="molecule type" value="Transcribed_RNA"/>
</dbReference>
<organism evidence="1">
    <name type="scientific">Ixodes ricinus</name>
    <name type="common">Common tick</name>
    <name type="synonym">Acarus ricinus</name>
    <dbReference type="NCBI Taxonomy" id="34613"/>
    <lineage>
        <taxon>Eukaryota</taxon>
        <taxon>Metazoa</taxon>
        <taxon>Ecdysozoa</taxon>
        <taxon>Arthropoda</taxon>
        <taxon>Chelicerata</taxon>
        <taxon>Arachnida</taxon>
        <taxon>Acari</taxon>
        <taxon>Parasitiformes</taxon>
        <taxon>Ixodida</taxon>
        <taxon>Ixodoidea</taxon>
        <taxon>Ixodidae</taxon>
        <taxon>Ixodinae</taxon>
        <taxon>Ixodes</taxon>
    </lineage>
</organism>